<dbReference type="EMBL" id="CP011454">
    <property type="protein sequence ID" value="AMW04170.1"/>
    <property type="molecule type" value="Genomic_DNA"/>
</dbReference>
<protein>
    <recommendedName>
        <fullName evidence="3">Ice-binding protein C-terminal domain-containing protein</fullName>
    </recommendedName>
</protein>
<evidence type="ECO:0000313" key="4">
    <source>
        <dbReference type="EMBL" id="AMW04170.1"/>
    </source>
</evidence>
<evidence type="ECO:0000313" key="5">
    <source>
        <dbReference type="Proteomes" id="UP000076404"/>
    </source>
</evidence>
<feature type="signal peptide" evidence="2">
    <location>
        <begin position="1"/>
        <end position="20"/>
    </location>
</feature>
<keyword evidence="1" id="KW-1133">Transmembrane helix</keyword>
<dbReference type="NCBIfam" id="TIGR02595">
    <property type="entry name" value="PEP_CTERM"/>
    <property type="match status" value="1"/>
</dbReference>
<accession>A0A143BI84</accession>
<dbReference type="RefSeq" id="WP_026850190.1">
    <property type="nucleotide sequence ID" value="NZ_CP011454.1"/>
</dbReference>
<gene>
    <name evidence="4" type="ORF">GEMMAAP_03635</name>
</gene>
<keyword evidence="1" id="KW-0472">Membrane</keyword>
<name>A0A143BI84_9BACT</name>
<reference evidence="4 5" key="1">
    <citation type="journal article" date="2014" name="Proc. Natl. Acad. Sci. U.S.A.">
        <title>Functional type 2 photosynthetic reaction centers found in the rare bacterial phylum Gemmatimonadetes.</title>
        <authorList>
            <person name="Zeng Y."/>
            <person name="Feng F."/>
            <person name="Medova H."/>
            <person name="Dean J."/>
            <person name="Koblizek M."/>
        </authorList>
    </citation>
    <scope>NUCLEOTIDE SEQUENCE [LARGE SCALE GENOMIC DNA]</scope>
    <source>
        <strain evidence="4 5">AP64</strain>
    </source>
</reference>
<dbReference type="Proteomes" id="UP000076404">
    <property type="component" value="Chromosome"/>
</dbReference>
<feature type="transmembrane region" description="Helical" evidence="1">
    <location>
        <begin position="226"/>
        <end position="243"/>
    </location>
</feature>
<dbReference type="Pfam" id="PF07589">
    <property type="entry name" value="PEP-CTERM"/>
    <property type="match status" value="1"/>
</dbReference>
<evidence type="ECO:0000256" key="1">
    <source>
        <dbReference type="SAM" id="Phobius"/>
    </source>
</evidence>
<evidence type="ECO:0000256" key="2">
    <source>
        <dbReference type="SAM" id="SignalP"/>
    </source>
</evidence>
<evidence type="ECO:0000259" key="3">
    <source>
        <dbReference type="Pfam" id="PF07589"/>
    </source>
</evidence>
<dbReference type="InterPro" id="IPR013424">
    <property type="entry name" value="Ice-binding_C"/>
</dbReference>
<feature type="domain" description="Ice-binding protein C-terminal" evidence="3">
    <location>
        <begin position="222"/>
        <end position="246"/>
    </location>
</feature>
<dbReference type="STRING" id="1379270.GEMMAAP_03635"/>
<keyword evidence="5" id="KW-1185">Reference proteome</keyword>
<dbReference type="AlphaFoldDB" id="A0A143BI84"/>
<sequence>MRSIFAGAALLASVASTAGAQVTATSVNGAPDPGVGPLSTFTATAGQTNILNFNDCSAGNAGNGFSTTGLAAGISISGGGCKTVSASGQWAKPATSMSGGGFYTTTSYPNSPITIDFTSWLSSNSYNSVSSLSFYWGSIDNYASSQKVQLIGANGNVLKEILGQELTTMYGNQTAQQSNRRLNFALDASAAQDFRKLKFYSNQAAFEFDDIAMQTTSAGTVVPEPATVTLLASALGVLGLFGARRKRNGNTQG</sequence>
<reference evidence="4 5" key="2">
    <citation type="journal article" date="2016" name="Environ. Microbiol. Rep.">
        <title>Metagenomic evidence for the presence of phototrophic Gemmatimonadetes bacteria in diverse environments.</title>
        <authorList>
            <person name="Zeng Y."/>
            <person name="Baumbach J."/>
            <person name="Barbosa E.G."/>
            <person name="Azevedo V."/>
            <person name="Zhang C."/>
            <person name="Koblizek M."/>
        </authorList>
    </citation>
    <scope>NUCLEOTIDE SEQUENCE [LARGE SCALE GENOMIC DNA]</scope>
    <source>
        <strain evidence="4 5">AP64</strain>
    </source>
</reference>
<organism evidence="4 5">
    <name type="scientific">Gemmatimonas phototrophica</name>
    <dbReference type="NCBI Taxonomy" id="1379270"/>
    <lineage>
        <taxon>Bacteria</taxon>
        <taxon>Pseudomonadati</taxon>
        <taxon>Gemmatimonadota</taxon>
        <taxon>Gemmatimonadia</taxon>
        <taxon>Gemmatimonadales</taxon>
        <taxon>Gemmatimonadaceae</taxon>
        <taxon>Gemmatimonas</taxon>
    </lineage>
</organism>
<proteinExistence type="predicted"/>
<dbReference type="KEGG" id="gph:GEMMAAP_03635"/>
<dbReference type="OrthoDB" id="7585624at2"/>
<keyword evidence="1" id="KW-0812">Transmembrane</keyword>
<dbReference type="eggNOG" id="ENOG5032XRG">
    <property type="taxonomic scope" value="Bacteria"/>
</dbReference>
<feature type="chain" id="PRO_5007506644" description="Ice-binding protein C-terminal domain-containing protein" evidence="2">
    <location>
        <begin position="21"/>
        <end position="253"/>
    </location>
</feature>
<keyword evidence="2" id="KW-0732">Signal</keyword>